<gene>
    <name evidence="2" type="ORF">BDV29DRAFT_70085</name>
</gene>
<evidence type="ECO:0000313" key="2">
    <source>
        <dbReference type="EMBL" id="KAB8068398.1"/>
    </source>
</evidence>
<dbReference type="AlphaFoldDB" id="A0A5N5WIW3"/>
<name>A0A5N5WIW3_9EURO</name>
<accession>A0A5N5WIW3</accession>
<proteinExistence type="predicted"/>
<sequence>MHTLSYNFPALRTLAFQWLVHCSCCLCRVSASIAIPYPPPMMVQSARVDFLFTLFYMQYSDILSSVYRRAGPSQSQIEDQVSRCSGLFVYACAKTPAFLVPIVDCVAS</sequence>
<keyword evidence="3" id="KW-1185">Reference proteome</keyword>
<protein>
    <recommendedName>
        <fullName evidence="4">Secreted protein</fullName>
    </recommendedName>
</protein>
<dbReference type="Proteomes" id="UP000326565">
    <property type="component" value="Unassembled WGS sequence"/>
</dbReference>
<evidence type="ECO:0000256" key="1">
    <source>
        <dbReference type="SAM" id="SignalP"/>
    </source>
</evidence>
<organism evidence="2 3">
    <name type="scientific">Aspergillus leporis</name>
    <dbReference type="NCBI Taxonomy" id="41062"/>
    <lineage>
        <taxon>Eukaryota</taxon>
        <taxon>Fungi</taxon>
        <taxon>Dikarya</taxon>
        <taxon>Ascomycota</taxon>
        <taxon>Pezizomycotina</taxon>
        <taxon>Eurotiomycetes</taxon>
        <taxon>Eurotiomycetidae</taxon>
        <taxon>Eurotiales</taxon>
        <taxon>Aspergillaceae</taxon>
        <taxon>Aspergillus</taxon>
        <taxon>Aspergillus subgen. Circumdati</taxon>
    </lineage>
</organism>
<evidence type="ECO:0000313" key="3">
    <source>
        <dbReference type="Proteomes" id="UP000326565"/>
    </source>
</evidence>
<keyword evidence="1" id="KW-0732">Signal</keyword>
<feature type="chain" id="PRO_5024823272" description="Secreted protein" evidence="1">
    <location>
        <begin position="32"/>
        <end position="108"/>
    </location>
</feature>
<feature type="signal peptide" evidence="1">
    <location>
        <begin position="1"/>
        <end position="31"/>
    </location>
</feature>
<evidence type="ECO:0008006" key="4">
    <source>
        <dbReference type="Google" id="ProtNLM"/>
    </source>
</evidence>
<dbReference type="EMBL" id="ML732395">
    <property type="protein sequence ID" value="KAB8068398.1"/>
    <property type="molecule type" value="Genomic_DNA"/>
</dbReference>
<reference evidence="2 3" key="1">
    <citation type="submission" date="2019-04" db="EMBL/GenBank/DDBJ databases">
        <title>Friends and foes A comparative genomics study of 23 Aspergillus species from section Flavi.</title>
        <authorList>
            <consortium name="DOE Joint Genome Institute"/>
            <person name="Kjaerbolling I."/>
            <person name="Vesth T."/>
            <person name="Frisvad J.C."/>
            <person name="Nybo J.L."/>
            <person name="Theobald S."/>
            <person name="Kildgaard S."/>
            <person name="Isbrandt T."/>
            <person name="Kuo A."/>
            <person name="Sato A."/>
            <person name="Lyhne E.K."/>
            <person name="Kogle M.E."/>
            <person name="Wiebenga A."/>
            <person name="Kun R.S."/>
            <person name="Lubbers R.J."/>
            <person name="Makela M.R."/>
            <person name="Barry K."/>
            <person name="Chovatia M."/>
            <person name="Clum A."/>
            <person name="Daum C."/>
            <person name="Haridas S."/>
            <person name="He G."/>
            <person name="LaButti K."/>
            <person name="Lipzen A."/>
            <person name="Mondo S."/>
            <person name="Riley R."/>
            <person name="Salamov A."/>
            <person name="Simmons B.A."/>
            <person name="Magnuson J.K."/>
            <person name="Henrissat B."/>
            <person name="Mortensen U.H."/>
            <person name="Larsen T.O."/>
            <person name="Devries R.P."/>
            <person name="Grigoriev I.V."/>
            <person name="Machida M."/>
            <person name="Baker S.E."/>
            <person name="Andersen M.R."/>
        </authorList>
    </citation>
    <scope>NUCLEOTIDE SEQUENCE [LARGE SCALE GENOMIC DNA]</scope>
    <source>
        <strain evidence="2 3">CBS 151.66</strain>
    </source>
</reference>